<keyword evidence="1" id="KW-0175">Coiled coil</keyword>
<evidence type="ECO:0000313" key="2">
    <source>
        <dbReference type="EMBL" id="MDQ0102333.1"/>
    </source>
</evidence>
<dbReference type="EMBL" id="JAUSSW010000004">
    <property type="protein sequence ID" value="MDQ0102333.1"/>
    <property type="molecule type" value="Genomic_DNA"/>
</dbReference>
<sequence>MTENLRAENERLTNLNKKLANQIVNMSDKLEQGRRELLATGWDECVGKINFISHGLAPKLIEDLKRDNPYRKPVIDLSGAIFCETGDDQ</sequence>
<evidence type="ECO:0000313" key="3">
    <source>
        <dbReference type="Proteomes" id="UP001244563"/>
    </source>
</evidence>
<protein>
    <submittedName>
        <fullName evidence="2">Mn-dependent DtxR family transcriptional regulator</fullName>
    </submittedName>
</protein>
<comment type="caution">
    <text evidence="2">The sequence shown here is derived from an EMBL/GenBank/DDBJ whole genome shotgun (WGS) entry which is preliminary data.</text>
</comment>
<feature type="coiled-coil region" evidence="1">
    <location>
        <begin position="2"/>
        <end position="36"/>
    </location>
</feature>
<keyword evidence="3" id="KW-1185">Reference proteome</keyword>
<proteinExistence type="predicted"/>
<evidence type="ECO:0000256" key="1">
    <source>
        <dbReference type="SAM" id="Coils"/>
    </source>
</evidence>
<reference evidence="2 3" key="1">
    <citation type="submission" date="2023-07" db="EMBL/GenBank/DDBJ databases">
        <title>Sorghum-associated microbial communities from plants grown in Nebraska, USA.</title>
        <authorList>
            <person name="Schachtman D."/>
        </authorList>
    </citation>
    <scope>NUCLEOTIDE SEQUENCE [LARGE SCALE GENOMIC DNA]</scope>
    <source>
        <strain evidence="2 3">CC523</strain>
    </source>
</reference>
<name>A0ABT9TL07_PAENI</name>
<dbReference type="Proteomes" id="UP001244563">
    <property type="component" value="Unassembled WGS sequence"/>
</dbReference>
<accession>A0ABT9TL07</accession>
<gene>
    <name evidence="2" type="ORF">J2T10_001979</name>
</gene>
<dbReference type="RefSeq" id="WP_306877986.1">
    <property type="nucleotide sequence ID" value="NZ_JAUSSW010000004.1"/>
</dbReference>
<organism evidence="2 3">
    <name type="scientific">Paenarthrobacter nicotinovorans</name>
    <name type="common">Arthrobacter nicotinovorans</name>
    <dbReference type="NCBI Taxonomy" id="29320"/>
    <lineage>
        <taxon>Bacteria</taxon>
        <taxon>Bacillati</taxon>
        <taxon>Actinomycetota</taxon>
        <taxon>Actinomycetes</taxon>
        <taxon>Micrococcales</taxon>
        <taxon>Micrococcaceae</taxon>
        <taxon>Paenarthrobacter</taxon>
    </lineage>
</organism>